<evidence type="ECO:0000313" key="2">
    <source>
        <dbReference type="Proteomes" id="UP001177003"/>
    </source>
</evidence>
<organism evidence="1 2">
    <name type="scientific">Lactuca saligna</name>
    <name type="common">Willowleaf lettuce</name>
    <dbReference type="NCBI Taxonomy" id="75948"/>
    <lineage>
        <taxon>Eukaryota</taxon>
        <taxon>Viridiplantae</taxon>
        <taxon>Streptophyta</taxon>
        <taxon>Embryophyta</taxon>
        <taxon>Tracheophyta</taxon>
        <taxon>Spermatophyta</taxon>
        <taxon>Magnoliopsida</taxon>
        <taxon>eudicotyledons</taxon>
        <taxon>Gunneridae</taxon>
        <taxon>Pentapetalae</taxon>
        <taxon>asterids</taxon>
        <taxon>campanulids</taxon>
        <taxon>Asterales</taxon>
        <taxon>Asteraceae</taxon>
        <taxon>Cichorioideae</taxon>
        <taxon>Cichorieae</taxon>
        <taxon>Lactucinae</taxon>
        <taxon>Lactuca</taxon>
    </lineage>
</organism>
<dbReference type="EMBL" id="OX465084">
    <property type="protein sequence ID" value="CAI9295809.1"/>
    <property type="molecule type" value="Genomic_DNA"/>
</dbReference>
<keyword evidence="2" id="KW-1185">Reference proteome</keyword>
<evidence type="ECO:0000313" key="1">
    <source>
        <dbReference type="EMBL" id="CAI9295809.1"/>
    </source>
</evidence>
<protein>
    <submittedName>
        <fullName evidence="1">Uncharacterized protein</fullName>
    </submittedName>
</protein>
<gene>
    <name evidence="1" type="ORF">LSALG_LOCUS34729</name>
</gene>
<dbReference type="AlphaFoldDB" id="A0AA36EH13"/>
<reference evidence="1" key="1">
    <citation type="submission" date="2023-04" db="EMBL/GenBank/DDBJ databases">
        <authorList>
            <person name="Vijverberg K."/>
            <person name="Xiong W."/>
            <person name="Schranz E."/>
        </authorList>
    </citation>
    <scope>NUCLEOTIDE SEQUENCE</scope>
</reference>
<accession>A0AA36EH13</accession>
<name>A0AA36EH13_LACSI</name>
<dbReference type="Proteomes" id="UP001177003">
    <property type="component" value="Chromosome 8"/>
</dbReference>
<proteinExistence type="predicted"/>
<sequence length="198" mass="22528">MMGTELIRHHVKEENMEIPSIPPGFESLIAFSLKRVDNSSQTTKNEPGVNYIDDEDVRKYIKCRPWINHGRTNTTSEDESKQLRYVAGVKDMLDNYFKGEEFPPQYYIVKEASQLHGNANTKQRMETKDEDAELLLSNSLPPDALRGYNNIKQNSYGIRGPYPNLLNTAAIKPILIVSTKDVEISTNVSYRGPDPITH</sequence>